<dbReference type="Proteomes" id="UP000241447">
    <property type="component" value="Plasmid pCBLh4a"/>
</dbReference>
<evidence type="ECO:0000256" key="1">
    <source>
        <dbReference type="SAM" id="Phobius"/>
    </source>
</evidence>
<dbReference type="KEGG" id="cbak:DA792_00155"/>
<keyword evidence="1" id="KW-0472">Membrane</keyword>
<gene>
    <name evidence="2" type="ORF">DA792_00155</name>
</gene>
<evidence type="ECO:0000313" key="2">
    <source>
        <dbReference type="EMBL" id="AVW89666.1"/>
    </source>
</evidence>
<dbReference type="EMBL" id="CP028472">
    <property type="protein sequence ID" value="AVW89666.1"/>
    <property type="molecule type" value="Genomic_DNA"/>
</dbReference>
<organism evidence="2 3">
    <name type="scientific">Celeribacter baekdonensis</name>
    <dbReference type="NCBI Taxonomy" id="875171"/>
    <lineage>
        <taxon>Bacteria</taxon>
        <taxon>Pseudomonadati</taxon>
        <taxon>Pseudomonadota</taxon>
        <taxon>Alphaproteobacteria</taxon>
        <taxon>Rhodobacterales</taxon>
        <taxon>Roseobacteraceae</taxon>
        <taxon>Celeribacter</taxon>
    </lineage>
</organism>
<keyword evidence="2" id="KW-0614">Plasmid</keyword>
<name>A0A2R4LXM9_9RHOB</name>
<reference evidence="2 3" key="1">
    <citation type="submission" date="2018-03" db="EMBL/GenBank/DDBJ databases">
        <title>The Complete Genome of Celeribacter baekdonensis strain LH4, a Thiosulfate-Oxidizing Alphaproteobacterium Isolated from Gulf of Mexico Continental Slope Sediments.</title>
        <authorList>
            <person name="Flood B.E."/>
            <person name="Bailey J.V."/>
            <person name="Leprich D."/>
        </authorList>
    </citation>
    <scope>NUCLEOTIDE SEQUENCE [LARGE SCALE GENOMIC DNA]</scope>
    <source>
        <strain evidence="2 3">LH4</strain>
        <plasmid evidence="3">Plasmid pcblh4a</plasmid>
    </source>
</reference>
<dbReference type="AlphaFoldDB" id="A0A2R4LXM9"/>
<accession>A0A2R4LXM9</accession>
<evidence type="ECO:0000313" key="3">
    <source>
        <dbReference type="Proteomes" id="UP000241447"/>
    </source>
</evidence>
<protein>
    <submittedName>
        <fullName evidence="2">Uncharacterized protein</fullName>
    </submittedName>
</protein>
<sequence>MISVAQQLRSRTVFLASGLRILRGAATLRIKTCFRKYSSQEGGAVAIIVALFLTVAVGFMAIGIDLGSLYFRQKSLQTQADMTAISAVLNLSGTPDDHAQATVIGNRLDALALTSLEYGRYIYDSALPAEDRFETRDLSDVDVNAAEVVLKDAAPLFFSQTFLDTDSTPLSASATAARFDFASFSLGSRLLDLDGGILNALLGAALGSNVSLSLLDYQALLDTQIDLLTFTDALAVRADLVALDYADILTSEIDLLDVAGAILDTGLVSGSTDVLTAILNCTACGSFNASELIGISGDNVAIQLEDRLGTVSVSALDVLKATLDIVNANRLIEADVSLPIPNVLGNVDLAVVVGEREAHSSWINLGERGATLHTAQVRLKLDVDLSPSLLSGLGVGVSALSLRVPIYAEIASATVTLTDLYCDAGGPNDRIASFDTGLTPFTGTNGTHVVELFIGEFDAPTFEDTTTPLDAANLNPADFLDLELNLALITIDLFTLQLKAHAATGNALQPQIDFLVSDISGSPKTVGSGSLLTSTIESLLDPNNLEISISSQSQSLLGGLLSLLLAPVVALVDTVLDVLPGKLLGALLTPIDALLDGLLNLLGVGIGQADLTLDGVACGKVVLVR</sequence>
<geneLocation type="plasmid" evidence="3">
    <name>pcblh4a</name>
</geneLocation>
<proteinExistence type="predicted"/>
<feature type="transmembrane region" description="Helical" evidence="1">
    <location>
        <begin position="44"/>
        <end position="71"/>
    </location>
</feature>
<keyword evidence="1" id="KW-0812">Transmembrane</keyword>
<keyword evidence="1" id="KW-1133">Transmembrane helix</keyword>